<dbReference type="InterPro" id="IPR006076">
    <property type="entry name" value="FAD-dep_OxRdtase"/>
</dbReference>
<dbReference type="EMBL" id="WIGN01000120">
    <property type="protein sequence ID" value="KAF6808283.1"/>
    <property type="molecule type" value="Genomic_DNA"/>
</dbReference>
<name>A0A8H6J8X1_9PEZI</name>
<comment type="similarity">
    <text evidence="2">Belongs to the MSOX/MTOX family.</text>
</comment>
<dbReference type="AlphaFoldDB" id="A0A8H6J8X1"/>
<gene>
    <name evidence="8" type="ORF">CSOJ01_07606</name>
</gene>
<evidence type="ECO:0000259" key="7">
    <source>
        <dbReference type="Pfam" id="PF01266"/>
    </source>
</evidence>
<evidence type="ECO:0000256" key="5">
    <source>
        <dbReference type="ARBA" id="ARBA00023002"/>
    </source>
</evidence>
<dbReference type="GO" id="GO:0051698">
    <property type="term" value="F:saccharopine oxidase activity"/>
    <property type="evidence" value="ECO:0007669"/>
    <property type="project" value="TreeGrafter"/>
</dbReference>
<evidence type="ECO:0000256" key="3">
    <source>
        <dbReference type="ARBA" id="ARBA00022630"/>
    </source>
</evidence>
<dbReference type="SUPFAM" id="SSF51905">
    <property type="entry name" value="FAD/NAD(P)-binding domain"/>
    <property type="match status" value="1"/>
</dbReference>
<organism evidence="8 9">
    <name type="scientific">Colletotrichum sojae</name>
    <dbReference type="NCBI Taxonomy" id="2175907"/>
    <lineage>
        <taxon>Eukaryota</taxon>
        <taxon>Fungi</taxon>
        <taxon>Dikarya</taxon>
        <taxon>Ascomycota</taxon>
        <taxon>Pezizomycotina</taxon>
        <taxon>Sordariomycetes</taxon>
        <taxon>Hypocreomycetidae</taxon>
        <taxon>Glomerellales</taxon>
        <taxon>Glomerellaceae</taxon>
        <taxon>Colletotrichum</taxon>
        <taxon>Colletotrichum orchidearum species complex</taxon>
    </lineage>
</organism>
<comment type="caution">
    <text evidence="8">The sequence shown here is derived from an EMBL/GenBank/DDBJ whole genome shotgun (WGS) entry which is preliminary data.</text>
</comment>
<accession>A0A8H6J8X1</accession>
<dbReference type="Gene3D" id="3.30.9.10">
    <property type="entry name" value="D-Amino Acid Oxidase, subunit A, domain 2"/>
    <property type="match status" value="1"/>
</dbReference>
<keyword evidence="3" id="KW-0285">Flavoprotein</keyword>
<evidence type="ECO:0000313" key="9">
    <source>
        <dbReference type="Proteomes" id="UP000652219"/>
    </source>
</evidence>
<protein>
    <submittedName>
        <fullName evidence="8">L-pipecolate oxidase 2</fullName>
    </submittedName>
</protein>
<reference evidence="8 9" key="1">
    <citation type="journal article" date="2020" name="Phytopathology">
        <title>Genome Sequence Resources of Colletotrichum truncatum, C. plurivorum, C. musicola, and C. sojae: Four Species Pathogenic to Soybean (Glycine max).</title>
        <authorList>
            <person name="Rogerio F."/>
            <person name="Boufleur T.R."/>
            <person name="Ciampi-Guillardi M."/>
            <person name="Sukno S.A."/>
            <person name="Thon M.R."/>
            <person name="Massola Junior N.S."/>
            <person name="Baroncelli R."/>
        </authorList>
    </citation>
    <scope>NUCLEOTIDE SEQUENCE [LARGE SCALE GENOMIC DNA]</scope>
    <source>
        <strain evidence="8 9">LFN0009</strain>
    </source>
</reference>
<dbReference type="InterPro" id="IPR036188">
    <property type="entry name" value="FAD/NAD-bd_sf"/>
</dbReference>
<keyword evidence="9" id="KW-1185">Reference proteome</keyword>
<keyword evidence="5" id="KW-0560">Oxidoreductase</keyword>
<dbReference type="GO" id="GO:0008115">
    <property type="term" value="F:sarcosine oxidase activity"/>
    <property type="evidence" value="ECO:0007669"/>
    <property type="project" value="TreeGrafter"/>
</dbReference>
<feature type="region of interest" description="Disordered" evidence="6">
    <location>
        <begin position="418"/>
        <end position="447"/>
    </location>
</feature>
<dbReference type="PANTHER" id="PTHR10961:SF37">
    <property type="entry name" value="FAD DEPENDENT OXIDOREDUCTASE DOMAIN-CONTAINING PROTEIN"/>
    <property type="match status" value="1"/>
</dbReference>
<comment type="cofactor">
    <cofactor evidence="1">
        <name>FAD</name>
        <dbReference type="ChEBI" id="CHEBI:57692"/>
    </cofactor>
</comment>
<dbReference type="Proteomes" id="UP000652219">
    <property type="component" value="Unassembled WGS sequence"/>
</dbReference>
<dbReference type="InterPro" id="IPR045170">
    <property type="entry name" value="MTOX"/>
</dbReference>
<proteinExistence type="inferred from homology"/>
<evidence type="ECO:0000256" key="1">
    <source>
        <dbReference type="ARBA" id="ARBA00001974"/>
    </source>
</evidence>
<evidence type="ECO:0000256" key="4">
    <source>
        <dbReference type="ARBA" id="ARBA00022827"/>
    </source>
</evidence>
<sequence length="447" mass="50115">MDEPTVLIVGAGTFGTSTAYHLSQTYADPSRVTVIDRWATSSHGAKQAAAIDVNRIIRTDYASPLYCNLANEAMHPWFWSKELGHFFHKTGWVVLDEKDNDFSSSVRETFRQRGSDYTRDVDLHDVERKWGVIEGVKTDGLGRAYFNPEAGWCDAALATANYMAAAEKKGVKRTTGEVVELLLDRGGRRVSGVRVKDGQRLTADKIVLAAGAWTSYLLAPIEEALRIPEQDRIERQIKAVGRLSAYYTLSLQETESVCESQIPIIVYGGKSILTPPSRENRTLKINDLKTEFVNTVTLPSGQRISAPSSRNQEDVPEKLKRETEGLLSAMMPRFGRERKPDRWRICWDAKTPTGDWLMCKHPHSQLDNLHLAVGGNFSSYKFMPVAGKYMCNILKGRSNGAEKDAAWGWKSSEVLRNSQPKEMGHVPWSAQRPELRSYEGGSWSSKL</sequence>
<evidence type="ECO:0000256" key="2">
    <source>
        <dbReference type="ARBA" id="ARBA00010989"/>
    </source>
</evidence>
<evidence type="ECO:0000256" key="6">
    <source>
        <dbReference type="SAM" id="MobiDB-lite"/>
    </source>
</evidence>
<feature type="domain" description="FAD dependent oxidoreductase" evidence="7">
    <location>
        <begin position="6"/>
        <end position="391"/>
    </location>
</feature>
<dbReference type="Pfam" id="PF01266">
    <property type="entry name" value="DAO"/>
    <property type="match status" value="1"/>
</dbReference>
<dbReference type="Gene3D" id="3.50.50.60">
    <property type="entry name" value="FAD/NAD(P)-binding domain"/>
    <property type="match status" value="1"/>
</dbReference>
<evidence type="ECO:0000313" key="8">
    <source>
        <dbReference type="EMBL" id="KAF6808283.1"/>
    </source>
</evidence>
<dbReference type="GO" id="GO:0050660">
    <property type="term" value="F:flavin adenine dinucleotide binding"/>
    <property type="evidence" value="ECO:0007669"/>
    <property type="project" value="InterPro"/>
</dbReference>
<dbReference type="PANTHER" id="PTHR10961">
    <property type="entry name" value="PEROXISOMAL SARCOSINE OXIDASE"/>
    <property type="match status" value="1"/>
</dbReference>
<keyword evidence="4" id="KW-0274">FAD</keyword>